<evidence type="ECO:0000313" key="1">
    <source>
        <dbReference type="EMBL" id="KAK7016416.1"/>
    </source>
</evidence>
<comment type="caution">
    <text evidence="1">The sequence shown here is derived from an EMBL/GenBank/DDBJ whole genome shotgun (WGS) entry which is preliminary data.</text>
</comment>
<dbReference type="EMBL" id="JAYKXP010000285">
    <property type="protein sequence ID" value="KAK7016416.1"/>
    <property type="molecule type" value="Genomic_DNA"/>
</dbReference>
<dbReference type="AlphaFoldDB" id="A0AAW0ATU6"/>
<gene>
    <name evidence="1" type="ORF">VNI00_018898</name>
</gene>
<organism evidence="1 2">
    <name type="scientific">Paramarasmius palmivorus</name>
    <dbReference type="NCBI Taxonomy" id="297713"/>
    <lineage>
        <taxon>Eukaryota</taxon>
        <taxon>Fungi</taxon>
        <taxon>Dikarya</taxon>
        <taxon>Basidiomycota</taxon>
        <taxon>Agaricomycotina</taxon>
        <taxon>Agaricomycetes</taxon>
        <taxon>Agaricomycetidae</taxon>
        <taxon>Agaricales</taxon>
        <taxon>Marasmiineae</taxon>
        <taxon>Marasmiaceae</taxon>
        <taxon>Paramarasmius</taxon>
    </lineage>
</organism>
<sequence>MYSSRLSQKFDETQRFDLTGQEEIDFLFARAGKSTDDEEFAERLPSILVARKVGRRRWQNRISAAKHYARNKDAK</sequence>
<dbReference type="Proteomes" id="UP001383192">
    <property type="component" value="Unassembled WGS sequence"/>
</dbReference>
<protein>
    <submittedName>
        <fullName evidence="1">Uncharacterized protein</fullName>
    </submittedName>
</protein>
<accession>A0AAW0ATU6</accession>
<proteinExistence type="predicted"/>
<reference evidence="1 2" key="1">
    <citation type="submission" date="2024-01" db="EMBL/GenBank/DDBJ databases">
        <title>A draft genome for a cacao thread blight-causing isolate of Paramarasmius palmivorus.</title>
        <authorList>
            <person name="Baruah I.K."/>
            <person name="Bukari Y."/>
            <person name="Amoako-Attah I."/>
            <person name="Meinhardt L.W."/>
            <person name="Bailey B.A."/>
            <person name="Cohen S.P."/>
        </authorList>
    </citation>
    <scope>NUCLEOTIDE SEQUENCE [LARGE SCALE GENOMIC DNA]</scope>
    <source>
        <strain evidence="1 2">GH-12</strain>
    </source>
</reference>
<name>A0AAW0ATU6_9AGAR</name>
<evidence type="ECO:0000313" key="2">
    <source>
        <dbReference type="Proteomes" id="UP001383192"/>
    </source>
</evidence>
<keyword evidence="2" id="KW-1185">Reference proteome</keyword>